<dbReference type="STRING" id="1121919.SAMN02745975_01003"/>
<dbReference type="GO" id="GO:0051607">
    <property type="term" value="P:defense response to virus"/>
    <property type="evidence" value="ECO:0007669"/>
    <property type="project" value="UniProtKB-KW"/>
</dbReference>
<dbReference type="GO" id="GO:0016779">
    <property type="term" value="F:nucleotidyltransferase activity"/>
    <property type="evidence" value="ECO:0007669"/>
    <property type="project" value="UniProtKB-KW"/>
</dbReference>
<evidence type="ECO:0000313" key="12">
    <source>
        <dbReference type="EMBL" id="SHI97008.1"/>
    </source>
</evidence>
<keyword evidence="3" id="KW-0479">Metal-binding</keyword>
<organism evidence="12 13">
    <name type="scientific">Geosporobacter subterraneus DSM 17957</name>
    <dbReference type="NCBI Taxonomy" id="1121919"/>
    <lineage>
        <taxon>Bacteria</taxon>
        <taxon>Bacillati</taxon>
        <taxon>Bacillota</taxon>
        <taxon>Clostridia</taxon>
        <taxon>Peptostreptococcales</taxon>
        <taxon>Thermotaleaceae</taxon>
        <taxon>Geosporobacter</taxon>
    </lineage>
</organism>
<dbReference type="GO" id="GO:0009117">
    <property type="term" value="P:nucleotide metabolic process"/>
    <property type="evidence" value="ECO:0007669"/>
    <property type="project" value="UniProtKB-KW"/>
</dbReference>
<keyword evidence="4" id="KW-0547">Nucleotide-binding</keyword>
<dbReference type="InterPro" id="IPR048445">
    <property type="entry name" value="DncV-like_NTFase"/>
</dbReference>
<dbReference type="OrthoDB" id="7572058at2"/>
<gene>
    <name evidence="12" type="ORF">SAMN02745975_01003</name>
</gene>
<sequence length="147" mass="16588">MPSIAKKGNLGTEPEAKTNCVRIKYSNGYHVDFAVYRRTLNSDGTYSYEHGGSAWQSRDPKAISNWFSDQIRSKRAKLCKGAFDVNAVNFSNTEEFIEDEVNVNEIYEVKIDCEASGNGFRTGPISVYIDKVLKSFCPIILCSHRPY</sequence>
<evidence type="ECO:0000256" key="2">
    <source>
        <dbReference type="ARBA" id="ARBA00022695"/>
    </source>
</evidence>
<keyword evidence="2" id="KW-0548">Nucleotidyltransferase</keyword>
<feature type="domain" description="Cyclic GMP-AMP synthase DncV-like nucleotidyltransferase" evidence="11">
    <location>
        <begin position="11"/>
        <end position="36"/>
    </location>
</feature>
<reference evidence="13" key="1">
    <citation type="submission" date="2016-11" db="EMBL/GenBank/DDBJ databases">
        <authorList>
            <person name="Varghese N."/>
            <person name="Submissions S."/>
        </authorList>
    </citation>
    <scope>NUCLEOTIDE SEQUENCE [LARGE SCALE GENOMIC DNA]</scope>
    <source>
        <strain evidence="13">DSM 17957</strain>
    </source>
</reference>
<evidence type="ECO:0000256" key="5">
    <source>
        <dbReference type="ARBA" id="ARBA00022840"/>
    </source>
</evidence>
<dbReference type="RefSeq" id="WP_110940267.1">
    <property type="nucleotide sequence ID" value="NZ_FQZV01000011.1"/>
</dbReference>
<dbReference type="AlphaFoldDB" id="A0A1M6FGY8"/>
<keyword evidence="13" id="KW-1185">Reference proteome</keyword>
<evidence type="ECO:0000256" key="8">
    <source>
        <dbReference type="ARBA" id="ARBA00023118"/>
    </source>
</evidence>
<name>A0A1M6FGY8_9FIRM</name>
<dbReference type="EMBL" id="FQZV01000011">
    <property type="protein sequence ID" value="SHI97008.1"/>
    <property type="molecule type" value="Genomic_DNA"/>
</dbReference>
<keyword evidence="8" id="KW-0051">Antiviral defense</keyword>
<keyword evidence="5" id="KW-0067">ATP-binding</keyword>
<dbReference type="GO" id="GO:0005524">
    <property type="term" value="F:ATP binding"/>
    <property type="evidence" value="ECO:0007669"/>
    <property type="project" value="UniProtKB-KW"/>
</dbReference>
<dbReference type="Pfam" id="PF21654">
    <property type="entry name" value="DncV-like_NTFase"/>
    <property type="match status" value="1"/>
</dbReference>
<evidence type="ECO:0000256" key="1">
    <source>
        <dbReference type="ARBA" id="ARBA00022679"/>
    </source>
</evidence>
<keyword evidence="1" id="KW-0808">Transferase</keyword>
<evidence type="ECO:0000259" key="11">
    <source>
        <dbReference type="Pfam" id="PF21654"/>
    </source>
</evidence>
<evidence type="ECO:0000313" key="13">
    <source>
        <dbReference type="Proteomes" id="UP000184536"/>
    </source>
</evidence>
<dbReference type="GO" id="GO:0046872">
    <property type="term" value="F:metal ion binding"/>
    <property type="evidence" value="ECO:0007669"/>
    <property type="project" value="UniProtKB-KW"/>
</dbReference>
<accession>A0A1M6FGY8</accession>
<protein>
    <recommendedName>
        <fullName evidence="9">Cyclic GMP-AMP synthase</fullName>
    </recommendedName>
</protein>
<evidence type="ECO:0000256" key="10">
    <source>
        <dbReference type="ARBA" id="ARBA00048304"/>
    </source>
</evidence>
<proteinExistence type="predicted"/>
<comment type="catalytic activity">
    <reaction evidence="10">
        <text>GTP + ATP = 3',3'-cGAMP + 2 diphosphate</text>
        <dbReference type="Rhea" id="RHEA:35647"/>
        <dbReference type="ChEBI" id="CHEBI:30616"/>
        <dbReference type="ChEBI" id="CHEBI:33019"/>
        <dbReference type="ChEBI" id="CHEBI:37565"/>
        <dbReference type="ChEBI" id="CHEBI:71501"/>
    </reaction>
    <physiologicalReaction direction="left-to-right" evidence="10">
        <dbReference type="Rhea" id="RHEA:35648"/>
    </physiologicalReaction>
</comment>
<evidence type="ECO:0000256" key="9">
    <source>
        <dbReference type="ARBA" id="ARBA00044145"/>
    </source>
</evidence>
<keyword evidence="6" id="KW-0460">Magnesium</keyword>
<evidence type="ECO:0000256" key="7">
    <source>
        <dbReference type="ARBA" id="ARBA00023080"/>
    </source>
</evidence>
<keyword evidence="7" id="KW-0546">Nucleotide metabolism</keyword>
<evidence type="ECO:0000256" key="4">
    <source>
        <dbReference type="ARBA" id="ARBA00022741"/>
    </source>
</evidence>
<dbReference type="Proteomes" id="UP000184536">
    <property type="component" value="Unassembled WGS sequence"/>
</dbReference>
<evidence type="ECO:0000256" key="3">
    <source>
        <dbReference type="ARBA" id="ARBA00022723"/>
    </source>
</evidence>
<evidence type="ECO:0000256" key="6">
    <source>
        <dbReference type="ARBA" id="ARBA00022842"/>
    </source>
</evidence>